<dbReference type="EC" id="3.1.3.82" evidence="8"/>
<evidence type="ECO:0000256" key="5">
    <source>
        <dbReference type="ARBA" id="ARBA00004708"/>
    </source>
</evidence>
<evidence type="ECO:0000256" key="4">
    <source>
        <dbReference type="ARBA" id="ARBA00004496"/>
    </source>
</evidence>
<keyword evidence="14" id="KW-0460">Magnesium</keyword>
<dbReference type="Pfam" id="PF00702">
    <property type="entry name" value="Hydrolase"/>
    <property type="match status" value="1"/>
</dbReference>
<evidence type="ECO:0000256" key="1">
    <source>
        <dbReference type="ARBA" id="ARBA00001226"/>
    </source>
</evidence>
<dbReference type="NCBIfam" id="TIGR01662">
    <property type="entry name" value="HAD-SF-IIIA"/>
    <property type="match status" value="1"/>
</dbReference>
<evidence type="ECO:0000256" key="16">
    <source>
        <dbReference type="ARBA" id="ARBA00031828"/>
    </source>
</evidence>
<dbReference type="EMBL" id="FOCW01000001">
    <property type="protein sequence ID" value="SEN09420.1"/>
    <property type="molecule type" value="Genomic_DNA"/>
</dbReference>
<accession>A0A1H8DQ97</accession>
<keyword evidence="10" id="KW-0963">Cytoplasm</keyword>
<evidence type="ECO:0000256" key="3">
    <source>
        <dbReference type="ARBA" id="ARBA00001947"/>
    </source>
</evidence>
<comment type="similarity">
    <text evidence="6">Belongs to the GmhB family.</text>
</comment>
<dbReference type="InterPro" id="IPR004446">
    <property type="entry name" value="Heptose_bisP_phosphatase"/>
</dbReference>
<keyword evidence="15" id="KW-0119">Carbohydrate metabolism</keyword>
<dbReference type="NCBIfam" id="NF006506">
    <property type="entry name" value="PRK08942.1"/>
    <property type="match status" value="1"/>
</dbReference>
<comment type="subcellular location">
    <subcellularLocation>
        <location evidence="4">Cytoplasm</location>
    </subcellularLocation>
</comment>
<comment type="cofactor">
    <cofactor evidence="2">
        <name>Mg(2+)</name>
        <dbReference type="ChEBI" id="CHEBI:18420"/>
    </cofactor>
</comment>
<evidence type="ECO:0000256" key="11">
    <source>
        <dbReference type="ARBA" id="ARBA00022723"/>
    </source>
</evidence>
<dbReference type="SUPFAM" id="SSF56784">
    <property type="entry name" value="HAD-like"/>
    <property type="match status" value="1"/>
</dbReference>
<evidence type="ECO:0000256" key="6">
    <source>
        <dbReference type="ARBA" id="ARBA00005628"/>
    </source>
</evidence>
<keyword evidence="18" id="KW-1185">Reference proteome</keyword>
<evidence type="ECO:0000256" key="7">
    <source>
        <dbReference type="ARBA" id="ARBA00011245"/>
    </source>
</evidence>
<evidence type="ECO:0000256" key="8">
    <source>
        <dbReference type="ARBA" id="ARBA00012987"/>
    </source>
</evidence>
<dbReference type="NCBIfam" id="TIGR01656">
    <property type="entry name" value="Histidinol-ppas"/>
    <property type="match status" value="1"/>
</dbReference>
<dbReference type="Proteomes" id="UP000199531">
    <property type="component" value="Unassembled WGS sequence"/>
</dbReference>
<dbReference type="InterPro" id="IPR023214">
    <property type="entry name" value="HAD_sf"/>
</dbReference>
<comment type="catalytic activity">
    <reaction evidence="1">
        <text>D-glycero-beta-D-manno-heptose 1,7-bisphosphate + H2O = D-glycero-beta-D-manno-heptose 1-phosphate + phosphate</text>
        <dbReference type="Rhea" id="RHEA:28518"/>
        <dbReference type="ChEBI" id="CHEBI:15377"/>
        <dbReference type="ChEBI" id="CHEBI:43474"/>
        <dbReference type="ChEBI" id="CHEBI:60208"/>
        <dbReference type="ChEBI" id="CHEBI:61593"/>
        <dbReference type="EC" id="3.1.3.82"/>
    </reaction>
</comment>
<dbReference type="AlphaFoldDB" id="A0A1H8DQ97"/>
<dbReference type="PANTHER" id="PTHR42891:SF1">
    <property type="entry name" value="D-GLYCERO-BETA-D-MANNO-HEPTOSE-1,7-BISPHOSPHATE 7-PHOSPHATASE"/>
    <property type="match status" value="1"/>
</dbReference>
<dbReference type="OrthoDB" id="9781367at2"/>
<dbReference type="FunFam" id="3.40.50.1000:FF:000168">
    <property type="entry name" value="D,D-heptose 1,7-bisphosphate phosphatase"/>
    <property type="match status" value="1"/>
</dbReference>
<dbReference type="GO" id="GO:0034200">
    <property type="term" value="F:D-glycero-beta-D-manno-heptose 1,7-bisphosphate 7-phosphatase activity"/>
    <property type="evidence" value="ECO:0007669"/>
    <property type="project" value="UniProtKB-EC"/>
</dbReference>
<evidence type="ECO:0000256" key="15">
    <source>
        <dbReference type="ARBA" id="ARBA00023277"/>
    </source>
</evidence>
<protein>
    <recommendedName>
        <fullName evidence="9">D-glycero-beta-D-manno-heptose-1,7-bisphosphate 7-phosphatase</fullName>
        <ecNumber evidence="8">3.1.3.82</ecNumber>
    </recommendedName>
    <alternativeName>
        <fullName evidence="16">D,D-heptose 1,7-bisphosphate phosphatase</fullName>
    </alternativeName>
</protein>
<dbReference type="STRING" id="1121117.SAMN02745977_00410"/>
<dbReference type="InterPro" id="IPR036412">
    <property type="entry name" value="HAD-like_sf"/>
</dbReference>
<evidence type="ECO:0000256" key="14">
    <source>
        <dbReference type="ARBA" id="ARBA00022842"/>
    </source>
</evidence>
<keyword evidence="12" id="KW-0378">Hydrolase</keyword>
<reference evidence="17 18" key="1">
    <citation type="submission" date="2016-10" db="EMBL/GenBank/DDBJ databases">
        <authorList>
            <person name="de Groot N.N."/>
        </authorList>
    </citation>
    <scope>NUCLEOTIDE SEQUENCE [LARGE SCALE GENOMIC DNA]</scope>
    <source>
        <strain evidence="17 18">DSM 15123</strain>
    </source>
</reference>
<evidence type="ECO:0000256" key="13">
    <source>
        <dbReference type="ARBA" id="ARBA00022833"/>
    </source>
</evidence>
<dbReference type="InterPro" id="IPR006549">
    <property type="entry name" value="HAD-SF_hydro_IIIA"/>
</dbReference>
<dbReference type="CDD" id="cd07503">
    <property type="entry name" value="HAD_HisB-N"/>
    <property type="match status" value="1"/>
</dbReference>
<name>A0A1H8DQ97_9BURK</name>
<evidence type="ECO:0000256" key="10">
    <source>
        <dbReference type="ARBA" id="ARBA00022490"/>
    </source>
</evidence>
<organism evidence="17 18">
    <name type="scientific">Brachymonas denitrificans DSM 15123</name>
    <dbReference type="NCBI Taxonomy" id="1121117"/>
    <lineage>
        <taxon>Bacteria</taxon>
        <taxon>Pseudomonadati</taxon>
        <taxon>Pseudomonadota</taxon>
        <taxon>Betaproteobacteria</taxon>
        <taxon>Burkholderiales</taxon>
        <taxon>Comamonadaceae</taxon>
        <taxon>Brachymonas</taxon>
    </lineage>
</organism>
<dbReference type="GO" id="GO:0005975">
    <property type="term" value="P:carbohydrate metabolic process"/>
    <property type="evidence" value="ECO:0007669"/>
    <property type="project" value="InterPro"/>
</dbReference>
<dbReference type="PANTHER" id="PTHR42891">
    <property type="entry name" value="D-GLYCERO-BETA-D-MANNO-HEPTOSE-1,7-BISPHOSPHATE 7-PHOSPHATASE"/>
    <property type="match status" value="1"/>
</dbReference>
<comment type="cofactor">
    <cofactor evidence="3">
        <name>Zn(2+)</name>
        <dbReference type="ChEBI" id="CHEBI:29105"/>
    </cofactor>
</comment>
<evidence type="ECO:0000256" key="2">
    <source>
        <dbReference type="ARBA" id="ARBA00001946"/>
    </source>
</evidence>
<dbReference type="RefSeq" id="WP_091813215.1">
    <property type="nucleotide sequence ID" value="NZ_FOCW01000001.1"/>
</dbReference>
<evidence type="ECO:0000313" key="17">
    <source>
        <dbReference type="EMBL" id="SEN09420.1"/>
    </source>
</evidence>
<dbReference type="GO" id="GO:0046872">
    <property type="term" value="F:metal ion binding"/>
    <property type="evidence" value="ECO:0007669"/>
    <property type="project" value="UniProtKB-KW"/>
</dbReference>
<gene>
    <name evidence="17" type="ORF">SAMN02745977_00410</name>
</gene>
<evidence type="ECO:0000256" key="12">
    <source>
        <dbReference type="ARBA" id="ARBA00022801"/>
    </source>
</evidence>
<comment type="pathway">
    <text evidence="5">Nucleotide-sugar biosynthesis; ADP-L-glycero-beta-D-manno-heptose biosynthesis; ADP-L-glycero-beta-D-manno-heptose from D-glycero-beta-D-manno-heptose 7-phosphate: step 2/4.</text>
</comment>
<dbReference type="GO" id="GO:0005737">
    <property type="term" value="C:cytoplasm"/>
    <property type="evidence" value="ECO:0007669"/>
    <property type="project" value="UniProtKB-SubCell"/>
</dbReference>
<keyword evidence="13" id="KW-0862">Zinc</keyword>
<keyword evidence="11" id="KW-0479">Metal-binding</keyword>
<dbReference type="InterPro" id="IPR006543">
    <property type="entry name" value="Histidinol-phos"/>
</dbReference>
<proteinExistence type="inferred from homology"/>
<sequence>MVRRNKNNLKLVIIDRDGTLNVYREGYIKEPEEWVPVPGALEAISLLNRSGWHVVVASNQPAIGRGVMDAATLHAIHAVMHKQLAAVGGRIDAVFFCPHTPDEACHCRKPAPGLFEEIGERYGVELSEIHGVGDALRDVQAAAAAGCIPHLVCTGESEQWLDRPLDDSFPPHTIKHPDLLAFAHYLIAQKPQPDEPGLQVPPGQGALAA</sequence>
<dbReference type="Gene3D" id="3.40.50.1000">
    <property type="entry name" value="HAD superfamily/HAD-like"/>
    <property type="match status" value="1"/>
</dbReference>
<evidence type="ECO:0000313" key="18">
    <source>
        <dbReference type="Proteomes" id="UP000199531"/>
    </source>
</evidence>
<evidence type="ECO:0000256" key="9">
    <source>
        <dbReference type="ARBA" id="ARBA00014542"/>
    </source>
</evidence>
<comment type="subunit">
    <text evidence="7">Monomer.</text>
</comment>